<evidence type="ECO:0000256" key="11">
    <source>
        <dbReference type="SAM" id="Phobius"/>
    </source>
</evidence>
<sequence>MVTNNYQHILVLTFAVKEINGNPLLLPNLTMGFHIYDSYFNARSTYCATVLLTSTLERFAPNYLCDHEKNLIAVIGGLDAATSFHVATILDIYKIAQVGLECVSVWFEYGTSASSLLIYGPAPVMNDKTPGLFFYQMMPKESLQNAAMLSLLLHFRWTWIGVLVMDTDNGERFLQMALSLFFQSGVCVSNIEKIPMHVGKDLENWIIKNAKLYDVVMDSTANLHPFLRRVSFNNSAGEQVSFDENGELVAGLDVTNWIFYSNQSFSRTKVGWIDPQAPLDQLLTIHEEAIQWHRWFNQVQPLSVCTESCPPGSSKKVKEGEQFCCYDCIPCSEGTISDQKDMIDCYACVDGKYPGRNKDLCIPKDVHFLFYGVPLGITLSCFALSFSLITAMVLGMFLKHHNTPIVKANNRGLTYTLLVSLMLCFLCVLLFIGQPQKLTCLLRQTTFGIIFSVAVSCVLAKTITVIVVFMATKPGSKMRKWVGKRLSTTIVTSCSLIQAGICTVWLATSPPFPDADVHSMIQEIILECNEGSVSMFYSVLGYMGFLSIVSFIAAFFARNLPDAFNEAKFITFSMLVFCSVWLSFIPAYLSTKGKYMVAVEILAILASSAGLLGCIFFPKCYIILLRPHLNKREQLTRIK</sequence>
<evidence type="ECO:0000256" key="10">
    <source>
        <dbReference type="ARBA" id="ARBA00023224"/>
    </source>
</evidence>
<keyword evidence="9" id="KW-0325">Glycoprotein</keyword>
<keyword evidence="6" id="KW-0297">G-protein coupled receptor</keyword>
<dbReference type="Pfam" id="PF01094">
    <property type="entry name" value="ANF_receptor"/>
    <property type="match status" value="1"/>
</dbReference>
<keyword evidence="13" id="KW-1185">Reference proteome</keyword>
<dbReference type="InterPro" id="IPR038550">
    <property type="entry name" value="GPCR_3_9-Cys_sf"/>
</dbReference>
<dbReference type="PROSITE" id="PS50259">
    <property type="entry name" value="G_PROTEIN_RECEP_F3_4"/>
    <property type="match status" value="1"/>
</dbReference>
<keyword evidence="7 11" id="KW-0472">Membrane</keyword>
<dbReference type="InterPro" id="IPR000068">
    <property type="entry name" value="GPCR_3_Ca_sens_rcpt-rel"/>
</dbReference>
<evidence type="ECO:0000313" key="13">
    <source>
        <dbReference type="Proteomes" id="UP001652642"/>
    </source>
</evidence>
<dbReference type="CDD" id="cd15283">
    <property type="entry name" value="7tmC_V2R_pheromone"/>
    <property type="match status" value="1"/>
</dbReference>
<name>A0ABM5GQ44_9SAUR</name>
<dbReference type="RefSeq" id="XP_072859750.1">
    <property type="nucleotide sequence ID" value="XM_073003649.1"/>
</dbReference>
<accession>A0ABM5GQ44</accession>
<dbReference type="SUPFAM" id="SSF53822">
    <property type="entry name" value="Periplasmic binding protein-like I"/>
    <property type="match status" value="2"/>
</dbReference>
<keyword evidence="10" id="KW-0807">Transducer</keyword>
<feature type="transmembrane region" description="Helical" evidence="11">
    <location>
        <begin position="601"/>
        <end position="624"/>
    </location>
</feature>
<dbReference type="Gene3D" id="3.40.50.2300">
    <property type="match status" value="4"/>
</dbReference>
<feature type="transmembrane region" description="Helical" evidence="11">
    <location>
        <begin position="368"/>
        <end position="394"/>
    </location>
</feature>
<protein>
    <submittedName>
        <fullName evidence="14">Vomeronasal type-2 receptor 26-like</fullName>
    </submittedName>
</protein>
<dbReference type="Pfam" id="PF00003">
    <property type="entry name" value="7tm_3"/>
    <property type="match status" value="1"/>
</dbReference>
<dbReference type="Gene3D" id="2.10.50.30">
    <property type="entry name" value="GPCR, family 3, nine cysteines domain"/>
    <property type="match status" value="1"/>
</dbReference>
<evidence type="ECO:0000256" key="9">
    <source>
        <dbReference type="ARBA" id="ARBA00023180"/>
    </source>
</evidence>
<dbReference type="InterPro" id="IPR017979">
    <property type="entry name" value="GPCR_3_CS"/>
</dbReference>
<reference evidence="14" key="1">
    <citation type="submission" date="2025-08" db="UniProtKB">
        <authorList>
            <consortium name="RefSeq"/>
        </authorList>
    </citation>
    <scope>IDENTIFICATION</scope>
</reference>
<keyword evidence="8" id="KW-0675">Receptor</keyword>
<feature type="transmembrane region" description="Helical" evidence="11">
    <location>
        <begin position="569"/>
        <end position="589"/>
    </location>
</feature>
<feature type="transmembrane region" description="Helical" evidence="11">
    <location>
        <begin position="445"/>
        <end position="469"/>
    </location>
</feature>
<dbReference type="Proteomes" id="UP001652642">
    <property type="component" value="Chromosome 6"/>
</dbReference>
<organism evidence="13 14">
    <name type="scientific">Pogona vitticeps</name>
    <name type="common">central bearded dragon</name>
    <dbReference type="NCBI Taxonomy" id="103695"/>
    <lineage>
        <taxon>Eukaryota</taxon>
        <taxon>Metazoa</taxon>
        <taxon>Chordata</taxon>
        <taxon>Craniata</taxon>
        <taxon>Vertebrata</taxon>
        <taxon>Euteleostomi</taxon>
        <taxon>Lepidosauria</taxon>
        <taxon>Squamata</taxon>
        <taxon>Bifurcata</taxon>
        <taxon>Unidentata</taxon>
        <taxon>Episquamata</taxon>
        <taxon>Toxicofera</taxon>
        <taxon>Iguania</taxon>
        <taxon>Acrodonta</taxon>
        <taxon>Agamidae</taxon>
        <taxon>Amphibolurinae</taxon>
        <taxon>Pogona</taxon>
    </lineage>
</organism>
<keyword evidence="3 11" id="KW-0812">Transmembrane</keyword>
<comment type="subcellular location">
    <subcellularLocation>
        <location evidence="1">Cell membrane</location>
        <topology evidence="1">Multi-pass membrane protein</topology>
    </subcellularLocation>
</comment>
<evidence type="ECO:0000256" key="4">
    <source>
        <dbReference type="ARBA" id="ARBA00022729"/>
    </source>
</evidence>
<keyword evidence="4" id="KW-0732">Signal</keyword>
<dbReference type="InterPro" id="IPR017978">
    <property type="entry name" value="GPCR_3_C"/>
</dbReference>
<dbReference type="PANTHER" id="PTHR24061">
    <property type="entry name" value="CALCIUM-SENSING RECEPTOR-RELATED"/>
    <property type="match status" value="1"/>
</dbReference>
<feature type="domain" description="G-protein coupled receptors family 3 profile" evidence="12">
    <location>
        <begin position="375"/>
        <end position="639"/>
    </location>
</feature>
<gene>
    <name evidence="14" type="primary">LOC140708266</name>
</gene>
<dbReference type="PROSITE" id="PS00981">
    <property type="entry name" value="G_PROTEIN_RECEP_F3_3"/>
    <property type="match status" value="1"/>
</dbReference>
<evidence type="ECO:0000256" key="1">
    <source>
        <dbReference type="ARBA" id="ARBA00004651"/>
    </source>
</evidence>
<feature type="transmembrane region" description="Helical" evidence="11">
    <location>
        <begin position="535"/>
        <end position="557"/>
    </location>
</feature>
<evidence type="ECO:0000256" key="2">
    <source>
        <dbReference type="ARBA" id="ARBA00022475"/>
    </source>
</evidence>
<dbReference type="InterPro" id="IPR001828">
    <property type="entry name" value="ANF_lig-bd_rcpt"/>
</dbReference>
<evidence type="ECO:0000256" key="6">
    <source>
        <dbReference type="ARBA" id="ARBA00023040"/>
    </source>
</evidence>
<evidence type="ECO:0000259" key="12">
    <source>
        <dbReference type="PROSITE" id="PS50259"/>
    </source>
</evidence>
<evidence type="ECO:0000256" key="8">
    <source>
        <dbReference type="ARBA" id="ARBA00023170"/>
    </source>
</evidence>
<dbReference type="InterPro" id="IPR011500">
    <property type="entry name" value="GPCR_3_9-Cys_dom"/>
</dbReference>
<evidence type="ECO:0000313" key="14">
    <source>
        <dbReference type="RefSeq" id="XP_072859750.1"/>
    </source>
</evidence>
<dbReference type="InterPro" id="IPR000337">
    <property type="entry name" value="GPCR_3"/>
</dbReference>
<keyword evidence="2" id="KW-1003">Cell membrane</keyword>
<feature type="transmembrane region" description="Helical" evidence="11">
    <location>
        <begin position="415"/>
        <end position="433"/>
    </location>
</feature>
<dbReference type="InterPro" id="IPR028082">
    <property type="entry name" value="Peripla_BP_I"/>
</dbReference>
<dbReference type="PRINTS" id="PR00248">
    <property type="entry name" value="GPCRMGR"/>
</dbReference>
<dbReference type="PANTHER" id="PTHR24061:SF599">
    <property type="entry name" value="G-PROTEIN COUPLED RECEPTORS FAMILY 3 PROFILE DOMAIN-CONTAINING PROTEIN"/>
    <property type="match status" value="1"/>
</dbReference>
<feature type="transmembrane region" description="Helical" evidence="11">
    <location>
        <begin position="490"/>
        <end position="508"/>
    </location>
</feature>
<proteinExistence type="predicted"/>
<dbReference type="Pfam" id="PF07562">
    <property type="entry name" value="NCD3G"/>
    <property type="match status" value="1"/>
</dbReference>
<evidence type="ECO:0000256" key="3">
    <source>
        <dbReference type="ARBA" id="ARBA00022692"/>
    </source>
</evidence>
<evidence type="ECO:0000256" key="7">
    <source>
        <dbReference type="ARBA" id="ARBA00023136"/>
    </source>
</evidence>
<evidence type="ECO:0000256" key="5">
    <source>
        <dbReference type="ARBA" id="ARBA00022989"/>
    </source>
</evidence>
<dbReference type="GeneID" id="140708266"/>
<keyword evidence="5 11" id="KW-1133">Transmembrane helix</keyword>